<evidence type="ECO:0000256" key="6">
    <source>
        <dbReference type="SAM" id="MobiDB-lite"/>
    </source>
</evidence>
<dbReference type="AlphaFoldDB" id="A0A3A9Z117"/>
<evidence type="ECO:0000256" key="7">
    <source>
        <dbReference type="SAM" id="SignalP"/>
    </source>
</evidence>
<evidence type="ECO:0000256" key="3">
    <source>
        <dbReference type="ARBA" id="ARBA00022592"/>
    </source>
</evidence>
<dbReference type="PIRSF" id="PIRSF002756">
    <property type="entry name" value="PstS"/>
    <property type="match status" value="1"/>
</dbReference>
<feature type="binding site" evidence="5">
    <location>
        <begin position="56"/>
        <end position="58"/>
    </location>
    <ligand>
        <name>phosphate</name>
        <dbReference type="ChEBI" id="CHEBI:43474"/>
    </ligand>
</feature>
<dbReference type="InterPro" id="IPR005673">
    <property type="entry name" value="ABC_phos-bd_PstS"/>
</dbReference>
<gene>
    <name evidence="9" type="primary">pstS</name>
    <name evidence="9" type="ORF">D7294_14745</name>
</gene>
<keyword evidence="7" id="KW-0732">Signal</keyword>
<dbReference type="GO" id="GO:0042301">
    <property type="term" value="F:phosphate ion binding"/>
    <property type="evidence" value="ECO:0007669"/>
    <property type="project" value="InterPro"/>
</dbReference>
<feature type="chain" id="PRO_5038443449" description="Phosphate-binding protein" evidence="7">
    <location>
        <begin position="19"/>
        <end position="373"/>
    </location>
</feature>
<dbReference type="PANTHER" id="PTHR42996">
    <property type="entry name" value="PHOSPHATE-BINDING PROTEIN PSTS"/>
    <property type="match status" value="1"/>
</dbReference>
<evidence type="ECO:0000256" key="2">
    <source>
        <dbReference type="ARBA" id="ARBA00022448"/>
    </source>
</evidence>
<dbReference type="NCBIfam" id="TIGR00975">
    <property type="entry name" value="3a0107s03"/>
    <property type="match status" value="1"/>
</dbReference>
<dbReference type="Pfam" id="PF12849">
    <property type="entry name" value="PBP_like_2"/>
    <property type="match status" value="1"/>
</dbReference>
<dbReference type="InterPro" id="IPR050962">
    <property type="entry name" value="Phosphate-bind_PstS"/>
</dbReference>
<feature type="domain" description="PBP" evidence="8">
    <location>
        <begin position="42"/>
        <end position="340"/>
    </location>
</feature>
<protein>
    <recommendedName>
        <fullName evidence="4">Phosphate-binding protein</fullName>
    </recommendedName>
</protein>
<dbReference type="PANTHER" id="PTHR42996:SF1">
    <property type="entry name" value="PHOSPHATE-BINDING PROTEIN PSTS"/>
    <property type="match status" value="1"/>
</dbReference>
<comment type="caution">
    <text evidence="9">The sequence shown here is derived from an EMBL/GenBank/DDBJ whole genome shotgun (WGS) entry which is preliminary data.</text>
</comment>
<feature type="binding site" evidence="5">
    <location>
        <position position="105"/>
    </location>
    <ligand>
        <name>phosphate</name>
        <dbReference type="ChEBI" id="CHEBI:43474"/>
    </ligand>
</feature>
<dbReference type="GO" id="GO:0035435">
    <property type="term" value="P:phosphate ion transmembrane transport"/>
    <property type="evidence" value="ECO:0007669"/>
    <property type="project" value="InterPro"/>
</dbReference>
<feature type="binding site" evidence="5">
    <location>
        <position position="86"/>
    </location>
    <ligand>
        <name>phosphate</name>
        <dbReference type="ChEBI" id="CHEBI:43474"/>
    </ligand>
</feature>
<dbReference type="RefSeq" id="WP_120679659.1">
    <property type="nucleotide sequence ID" value="NZ_RBAL01000007.1"/>
</dbReference>
<name>A0A3A9Z117_9ACTN</name>
<keyword evidence="10" id="KW-1185">Reference proteome</keyword>
<evidence type="ECO:0000313" key="10">
    <source>
        <dbReference type="Proteomes" id="UP000272474"/>
    </source>
</evidence>
<dbReference type="PROSITE" id="PS51257">
    <property type="entry name" value="PROKAR_LIPOPROTEIN"/>
    <property type="match status" value="1"/>
</dbReference>
<proteinExistence type="inferred from homology"/>
<keyword evidence="2 4" id="KW-0813">Transport</keyword>
<dbReference type="GO" id="GO:0043190">
    <property type="term" value="C:ATP-binding cassette (ABC) transporter complex"/>
    <property type="evidence" value="ECO:0007669"/>
    <property type="project" value="InterPro"/>
</dbReference>
<comment type="similarity">
    <text evidence="1 4">Belongs to the PstS family.</text>
</comment>
<keyword evidence="3 4" id="KW-0592">Phosphate transport</keyword>
<dbReference type="InterPro" id="IPR024370">
    <property type="entry name" value="PBP_domain"/>
</dbReference>
<feature type="compositionally biased region" description="Low complexity" evidence="6">
    <location>
        <begin position="36"/>
        <end position="51"/>
    </location>
</feature>
<dbReference type="CDD" id="cd13565">
    <property type="entry name" value="PBP2_PstS"/>
    <property type="match status" value="1"/>
</dbReference>
<evidence type="ECO:0000256" key="1">
    <source>
        <dbReference type="ARBA" id="ARBA00008725"/>
    </source>
</evidence>
<dbReference type="Proteomes" id="UP000272474">
    <property type="component" value="Unassembled WGS sequence"/>
</dbReference>
<dbReference type="EMBL" id="RBAL01000007">
    <property type="protein sequence ID" value="RKN41729.1"/>
    <property type="molecule type" value="Genomic_DNA"/>
</dbReference>
<accession>A0A3A9Z117</accession>
<feature type="region of interest" description="Disordered" evidence="6">
    <location>
        <begin position="25"/>
        <end position="53"/>
    </location>
</feature>
<evidence type="ECO:0000313" key="9">
    <source>
        <dbReference type="EMBL" id="RKN41729.1"/>
    </source>
</evidence>
<dbReference type="Gene3D" id="3.40.190.10">
    <property type="entry name" value="Periplasmic binding protein-like II"/>
    <property type="match status" value="2"/>
</dbReference>
<evidence type="ECO:0000256" key="5">
    <source>
        <dbReference type="PIRSR" id="PIRSR002756-1"/>
    </source>
</evidence>
<evidence type="ECO:0000259" key="8">
    <source>
        <dbReference type="Pfam" id="PF12849"/>
    </source>
</evidence>
<feature type="binding site" evidence="5">
    <location>
        <begin position="193"/>
        <end position="195"/>
    </location>
    <ligand>
        <name>phosphate</name>
        <dbReference type="ChEBI" id="CHEBI:43474"/>
    </ligand>
</feature>
<organism evidence="9 10">
    <name type="scientific">Streptomyces hoynatensis</name>
    <dbReference type="NCBI Taxonomy" id="1141874"/>
    <lineage>
        <taxon>Bacteria</taxon>
        <taxon>Bacillati</taxon>
        <taxon>Actinomycetota</taxon>
        <taxon>Actinomycetes</taxon>
        <taxon>Kitasatosporales</taxon>
        <taxon>Streptomycetaceae</taxon>
        <taxon>Streptomyces</taxon>
    </lineage>
</organism>
<dbReference type="SUPFAM" id="SSF53850">
    <property type="entry name" value="Periplasmic binding protein-like II"/>
    <property type="match status" value="1"/>
</dbReference>
<evidence type="ECO:0000256" key="4">
    <source>
        <dbReference type="PIRNR" id="PIRNR002756"/>
    </source>
</evidence>
<sequence length="373" mass="38407">MRNWRATTAAIATVSALALVTACSSSNEDDEPTNDGSSSSSSGASDLSGTISGVGSSAQQAAQQAWQAAFLADNPDVTINYDPAGSGAGREQFIAGGDVAFAGSDAYLDDTEITDATARCADGEVVELPVYVSPIAIVYNLPGVDELNLSPSTLAQIFDQKITNWNDEAIAADNPGVELPDTAITPVNRSDKSGTTENFTDYLAQTAPEDWQHEVSGDWPVSGGEGADGTSGVIQAVTNGEGAIGYADASQAGDLGTARIKVGDEYAAYSAEAAAAVLEVSQKAEGRGEYDFGYDLARDTTESGTYPIVLVSYVIGCTQYDDPATTELVKSYFGYLISEEGQQAAAEAAGSAPISDALRQQLQPAVDAIGAAS</sequence>
<reference evidence="9 10" key="1">
    <citation type="journal article" date="2014" name="Int. J. Syst. Evol. Microbiol.">
        <title>Streptomyces hoynatensis sp. nov., isolated from deep marine sediment.</title>
        <authorList>
            <person name="Veyisoglu A."/>
            <person name="Sahin N."/>
        </authorList>
    </citation>
    <scope>NUCLEOTIDE SEQUENCE [LARGE SCALE GENOMIC DNA]</scope>
    <source>
        <strain evidence="9 10">KCTC 29097</strain>
    </source>
</reference>
<dbReference type="OrthoDB" id="9801510at2"/>
<feature type="signal peptide" evidence="7">
    <location>
        <begin position="1"/>
        <end position="18"/>
    </location>
</feature>